<dbReference type="GO" id="GO:0071897">
    <property type="term" value="P:DNA biosynthetic process"/>
    <property type="evidence" value="ECO:0007669"/>
    <property type="project" value="UniProtKB-KW"/>
</dbReference>
<dbReference type="AlphaFoldDB" id="A0A174GKX9"/>
<keyword evidence="3" id="KW-0237">DNA synthesis</keyword>
<dbReference type="InterPro" id="IPR024434">
    <property type="entry name" value="TSCPD_dom"/>
</dbReference>
<name>A0A174GKX9_9CLOT</name>
<evidence type="ECO:0000313" key="8">
    <source>
        <dbReference type="Proteomes" id="UP000095594"/>
    </source>
</evidence>
<keyword evidence="4" id="KW-0547">Nucleotide-binding</keyword>
<evidence type="ECO:0000259" key="6">
    <source>
        <dbReference type="Pfam" id="PF12637"/>
    </source>
</evidence>
<evidence type="ECO:0000256" key="3">
    <source>
        <dbReference type="ARBA" id="ARBA00022634"/>
    </source>
</evidence>
<sequence length="81" mass="8635">MYIYKTSGVCSTEIHIDVKDDKIENVNFVRGCAGNLLGISSLVKGMNVNDAIDKLQGIQCGSKGTSCPDQLAKALLSMKNA</sequence>
<feature type="domain" description="TSCPD" evidence="6">
    <location>
        <begin position="4"/>
        <end position="76"/>
    </location>
</feature>
<dbReference type="GO" id="GO:0000166">
    <property type="term" value="F:nucleotide binding"/>
    <property type="evidence" value="ECO:0007669"/>
    <property type="project" value="UniProtKB-KW"/>
</dbReference>
<organism evidence="7 8">
    <name type="scientific">Clostridium disporicum</name>
    <dbReference type="NCBI Taxonomy" id="84024"/>
    <lineage>
        <taxon>Bacteria</taxon>
        <taxon>Bacillati</taxon>
        <taxon>Bacillota</taxon>
        <taxon>Clostridia</taxon>
        <taxon>Eubacteriales</taxon>
        <taxon>Clostridiaceae</taxon>
        <taxon>Clostridium</taxon>
    </lineage>
</organism>
<evidence type="ECO:0000256" key="5">
    <source>
        <dbReference type="ARBA" id="ARBA00047754"/>
    </source>
</evidence>
<dbReference type="GO" id="GO:0004748">
    <property type="term" value="F:ribonucleoside-diphosphate reductase activity, thioredoxin disulfide as acceptor"/>
    <property type="evidence" value="ECO:0007669"/>
    <property type="project" value="UniProtKB-EC"/>
</dbReference>
<dbReference type="Pfam" id="PF12637">
    <property type="entry name" value="TSCPD"/>
    <property type="match status" value="1"/>
</dbReference>
<reference evidence="7 8" key="1">
    <citation type="submission" date="2015-09" db="EMBL/GenBank/DDBJ databases">
        <authorList>
            <consortium name="Pathogen Informatics"/>
        </authorList>
    </citation>
    <scope>NUCLEOTIDE SEQUENCE [LARGE SCALE GENOMIC DNA]</scope>
    <source>
        <strain evidence="7 8">2789STDY5834856</strain>
    </source>
</reference>
<comment type="similarity">
    <text evidence="1">Belongs to the ribonucleoside diphosphate reductase class-2 family.</text>
</comment>
<dbReference type="EC" id="1.17.4.1" evidence="2"/>
<proteinExistence type="inferred from homology"/>
<protein>
    <recommendedName>
        <fullName evidence="2">ribonucleoside-diphosphate reductase</fullName>
        <ecNumber evidence="2">1.17.4.1</ecNumber>
    </recommendedName>
</protein>
<evidence type="ECO:0000313" key="7">
    <source>
        <dbReference type="EMBL" id="CUO61549.1"/>
    </source>
</evidence>
<evidence type="ECO:0000256" key="4">
    <source>
        <dbReference type="ARBA" id="ARBA00022741"/>
    </source>
</evidence>
<dbReference type="EMBL" id="CYZX01000011">
    <property type="protein sequence ID" value="CUO61549.1"/>
    <property type="molecule type" value="Genomic_DNA"/>
</dbReference>
<dbReference type="RefSeq" id="WP_055265978.1">
    <property type="nucleotide sequence ID" value="NZ_CABIXQ010000011.1"/>
</dbReference>
<dbReference type="OrthoDB" id="9801525at2"/>
<evidence type="ECO:0000256" key="2">
    <source>
        <dbReference type="ARBA" id="ARBA00012274"/>
    </source>
</evidence>
<comment type="catalytic activity">
    <reaction evidence="5">
        <text>a 2'-deoxyribonucleoside 5'-diphosphate + [thioredoxin]-disulfide + H2O = a ribonucleoside 5'-diphosphate + [thioredoxin]-dithiol</text>
        <dbReference type="Rhea" id="RHEA:23252"/>
        <dbReference type="Rhea" id="RHEA-COMP:10698"/>
        <dbReference type="Rhea" id="RHEA-COMP:10700"/>
        <dbReference type="ChEBI" id="CHEBI:15377"/>
        <dbReference type="ChEBI" id="CHEBI:29950"/>
        <dbReference type="ChEBI" id="CHEBI:50058"/>
        <dbReference type="ChEBI" id="CHEBI:57930"/>
        <dbReference type="ChEBI" id="CHEBI:73316"/>
        <dbReference type="EC" id="1.17.4.1"/>
    </reaction>
</comment>
<dbReference type="Proteomes" id="UP000095594">
    <property type="component" value="Unassembled WGS sequence"/>
</dbReference>
<gene>
    <name evidence="7" type="ORF">ERS852471_01902</name>
</gene>
<dbReference type="NCBIfam" id="TIGR03905">
    <property type="entry name" value="TIGR03905_4_Cys"/>
    <property type="match status" value="1"/>
</dbReference>
<dbReference type="InterPro" id="IPR023806">
    <property type="entry name" value="CHP03905"/>
</dbReference>
<evidence type="ECO:0000256" key="1">
    <source>
        <dbReference type="ARBA" id="ARBA00007405"/>
    </source>
</evidence>
<accession>A0A174GKX9</accession>